<dbReference type="AlphaFoldDB" id="A0A848DT50"/>
<evidence type="ECO:0000256" key="1">
    <source>
        <dbReference type="SAM" id="MobiDB-lite"/>
    </source>
</evidence>
<feature type="compositionally biased region" description="Pro residues" evidence="1">
    <location>
        <begin position="35"/>
        <end position="48"/>
    </location>
</feature>
<feature type="non-terminal residue" evidence="2">
    <location>
        <position position="119"/>
    </location>
</feature>
<feature type="region of interest" description="Disordered" evidence="1">
    <location>
        <begin position="27"/>
        <end position="54"/>
    </location>
</feature>
<sequence>MRPDHPSRRAAVVLLATLIVAGCTGGNLADAEQRPPAPAPAAAPPAPPASCLLDAGTLGADTGLMWTPDDATASGRRCIYSPSGDAGLAFVGVDVAPSAGDAATAKLDAPAEVCDDRTR</sequence>
<evidence type="ECO:0000313" key="3">
    <source>
        <dbReference type="Proteomes" id="UP000586918"/>
    </source>
</evidence>
<evidence type="ECO:0000313" key="2">
    <source>
        <dbReference type="EMBL" id="NMH95551.1"/>
    </source>
</evidence>
<comment type="caution">
    <text evidence="2">The sequence shown here is derived from an EMBL/GenBank/DDBJ whole genome shotgun (WGS) entry which is preliminary data.</text>
</comment>
<dbReference type="PROSITE" id="PS51257">
    <property type="entry name" value="PROKAR_LIPOPROTEIN"/>
    <property type="match status" value="1"/>
</dbReference>
<organism evidence="2 3">
    <name type="scientific">Pseudonocardia bannensis</name>
    <dbReference type="NCBI Taxonomy" id="630973"/>
    <lineage>
        <taxon>Bacteria</taxon>
        <taxon>Bacillati</taxon>
        <taxon>Actinomycetota</taxon>
        <taxon>Actinomycetes</taxon>
        <taxon>Pseudonocardiales</taxon>
        <taxon>Pseudonocardiaceae</taxon>
        <taxon>Pseudonocardia</taxon>
    </lineage>
</organism>
<proteinExistence type="predicted"/>
<name>A0A848DT50_9PSEU</name>
<reference evidence="2 3" key="1">
    <citation type="submission" date="2020-04" db="EMBL/GenBank/DDBJ databases">
        <authorList>
            <person name="Klaysubun C."/>
            <person name="Duangmal K."/>
            <person name="Lipun K."/>
        </authorList>
    </citation>
    <scope>NUCLEOTIDE SEQUENCE [LARGE SCALE GENOMIC DNA]</scope>
    <source>
        <strain evidence="2 3">DSM 45300</strain>
    </source>
</reference>
<dbReference type="Proteomes" id="UP000586918">
    <property type="component" value="Unassembled WGS sequence"/>
</dbReference>
<protein>
    <submittedName>
        <fullName evidence="2">Uncharacterized protein</fullName>
    </submittedName>
</protein>
<gene>
    <name evidence="2" type="ORF">HF519_29220</name>
</gene>
<keyword evidence="3" id="KW-1185">Reference proteome</keyword>
<dbReference type="EMBL" id="JAAXKZ010000209">
    <property type="protein sequence ID" value="NMH95551.1"/>
    <property type="molecule type" value="Genomic_DNA"/>
</dbReference>
<accession>A0A848DT50</accession>